<accession>A0A7C8I8A5</accession>
<evidence type="ECO:0000313" key="3">
    <source>
        <dbReference type="Proteomes" id="UP000481861"/>
    </source>
</evidence>
<keyword evidence="3" id="KW-1185">Reference proteome</keyword>
<dbReference type="Proteomes" id="UP000481861">
    <property type="component" value="Unassembled WGS sequence"/>
</dbReference>
<evidence type="ECO:0000256" key="1">
    <source>
        <dbReference type="SAM" id="MobiDB-lite"/>
    </source>
</evidence>
<feature type="compositionally biased region" description="Polar residues" evidence="1">
    <location>
        <begin position="149"/>
        <end position="160"/>
    </location>
</feature>
<protein>
    <submittedName>
        <fullName evidence="2">Uncharacterized protein</fullName>
    </submittedName>
</protein>
<organism evidence="2 3">
    <name type="scientific">Massariosphaeria phaeospora</name>
    <dbReference type="NCBI Taxonomy" id="100035"/>
    <lineage>
        <taxon>Eukaryota</taxon>
        <taxon>Fungi</taxon>
        <taxon>Dikarya</taxon>
        <taxon>Ascomycota</taxon>
        <taxon>Pezizomycotina</taxon>
        <taxon>Dothideomycetes</taxon>
        <taxon>Pleosporomycetidae</taxon>
        <taxon>Pleosporales</taxon>
        <taxon>Pleosporales incertae sedis</taxon>
        <taxon>Massariosphaeria</taxon>
    </lineage>
</organism>
<dbReference type="AlphaFoldDB" id="A0A7C8I8A5"/>
<feature type="region of interest" description="Disordered" evidence="1">
    <location>
        <begin position="149"/>
        <end position="172"/>
    </location>
</feature>
<proteinExistence type="predicted"/>
<gene>
    <name evidence="2" type="ORF">BDV95DRAFT_375901</name>
</gene>
<dbReference type="EMBL" id="JAADJZ010000008">
    <property type="protein sequence ID" value="KAF2873189.1"/>
    <property type="molecule type" value="Genomic_DNA"/>
</dbReference>
<reference evidence="2 3" key="1">
    <citation type="submission" date="2020-01" db="EMBL/GenBank/DDBJ databases">
        <authorList>
            <consortium name="DOE Joint Genome Institute"/>
            <person name="Haridas S."/>
            <person name="Albert R."/>
            <person name="Binder M."/>
            <person name="Bloem J."/>
            <person name="Labutti K."/>
            <person name="Salamov A."/>
            <person name="Andreopoulos B."/>
            <person name="Baker S.E."/>
            <person name="Barry K."/>
            <person name="Bills G."/>
            <person name="Bluhm B.H."/>
            <person name="Cannon C."/>
            <person name="Castanera R."/>
            <person name="Culley D.E."/>
            <person name="Daum C."/>
            <person name="Ezra D."/>
            <person name="Gonzalez J.B."/>
            <person name="Henrissat B."/>
            <person name="Kuo A."/>
            <person name="Liang C."/>
            <person name="Lipzen A."/>
            <person name="Lutzoni F."/>
            <person name="Magnuson J."/>
            <person name="Mondo S."/>
            <person name="Nolan M."/>
            <person name="Ohm R."/>
            <person name="Pangilinan J."/>
            <person name="Park H.-J.H."/>
            <person name="Ramirez L."/>
            <person name="Alfaro M."/>
            <person name="Sun H."/>
            <person name="Tritt A."/>
            <person name="Yoshinaga Y."/>
            <person name="Zwiers L.-H.L."/>
            <person name="Turgeon B.G."/>
            <person name="Goodwin S.B."/>
            <person name="Spatafora J.W."/>
            <person name="Crous P.W."/>
            <person name="Grigoriev I.V."/>
        </authorList>
    </citation>
    <scope>NUCLEOTIDE SEQUENCE [LARGE SCALE GENOMIC DNA]</scope>
    <source>
        <strain evidence="2 3">CBS 611.86</strain>
    </source>
</reference>
<comment type="caution">
    <text evidence="2">The sequence shown here is derived from an EMBL/GenBank/DDBJ whole genome shotgun (WGS) entry which is preliminary data.</text>
</comment>
<sequence length="194" mass="21368">MLSDPVFLLDCHDGPYPLGTQDLTLYCPRMGGDAVSYRSSTSLQPSWPETPMYSLPLEEMSWSIPHRGDSILCSNSGLSSPASSIVRAGVPIPLSSGELYDKSIVQLDCTTGLITFTVHVRAPSSCFFLLFMQVDCANLSRSTALEQLGQKTDGVSSPANKTRWPHSTSREVELSPRTSFREEIFSFGRRRLLS</sequence>
<evidence type="ECO:0000313" key="2">
    <source>
        <dbReference type="EMBL" id="KAF2873189.1"/>
    </source>
</evidence>
<name>A0A7C8I8A5_9PLEO</name>